<evidence type="ECO:0000256" key="1">
    <source>
        <dbReference type="ARBA" id="ARBA00010641"/>
    </source>
</evidence>
<dbReference type="InterPro" id="IPR014284">
    <property type="entry name" value="RNA_pol_sigma-70_dom"/>
</dbReference>
<evidence type="ECO:0000256" key="2">
    <source>
        <dbReference type="ARBA" id="ARBA00023015"/>
    </source>
</evidence>
<sequence>MTQQEFLEAYDSYADAIFRHCALRLGDREEGKDLMQDTFIRAWEAIVGGITVRNMRAYLYRVANNLIIDMVRRRKRRPTSSLEEMMETGFNPPSREKGPAAVFEERFVLEAFQNIEEPYRTAVILRFIDGLPPREIAALLDVSPNVISVRVNRGIEKLQSLLSPHG</sequence>
<dbReference type="Pfam" id="PF08281">
    <property type="entry name" value="Sigma70_r4_2"/>
    <property type="match status" value="1"/>
</dbReference>
<dbReference type="GO" id="GO:0003677">
    <property type="term" value="F:DNA binding"/>
    <property type="evidence" value="ECO:0007669"/>
    <property type="project" value="UniProtKB-KW"/>
</dbReference>
<accession>A0A0S1SYB7</accession>
<keyword evidence="5" id="KW-0804">Transcription</keyword>
<keyword evidence="2" id="KW-0805">Transcription regulation</keyword>
<gene>
    <name evidence="8" type="ORF">PeribacterD1_1033</name>
</gene>
<dbReference type="InterPro" id="IPR036388">
    <property type="entry name" value="WH-like_DNA-bd_sf"/>
</dbReference>
<evidence type="ECO:0000256" key="3">
    <source>
        <dbReference type="ARBA" id="ARBA00023082"/>
    </source>
</evidence>
<reference evidence="9" key="1">
    <citation type="submission" date="2015-10" db="EMBL/GenBank/DDBJ databases">
        <title>Analysis of five complete genome sequences for members of the class Peribacteria in the recently recognized Peregrinibacteria bacterial phylum.</title>
        <authorList>
            <person name="Anantharaman K."/>
            <person name="Brown C.T."/>
            <person name="Burstein D."/>
            <person name="Castelle C.J."/>
            <person name="Probst A.J."/>
            <person name="Thomas B.C."/>
            <person name="Williams K.H."/>
            <person name="Banfield J.F."/>
        </authorList>
    </citation>
    <scope>NUCLEOTIDE SEQUENCE [LARGE SCALE GENOMIC DNA]</scope>
</reference>
<dbReference type="InterPro" id="IPR039425">
    <property type="entry name" value="RNA_pol_sigma-70-like"/>
</dbReference>
<dbReference type="KEGG" id="prf:PeribacterA2_1033"/>
<accession>A0A0S1ST32</accession>
<evidence type="ECO:0000259" key="6">
    <source>
        <dbReference type="Pfam" id="PF04542"/>
    </source>
</evidence>
<evidence type="ECO:0000256" key="4">
    <source>
        <dbReference type="ARBA" id="ARBA00023125"/>
    </source>
</evidence>
<dbReference type="SUPFAM" id="SSF88946">
    <property type="entry name" value="Sigma2 domain of RNA polymerase sigma factors"/>
    <property type="match status" value="1"/>
</dbReference>
<dbReference type="NCBIfam" id="TIGR02937">
    <property type="entry name" value="sigma70-ECF"/>
    <property type="match status" value="1"/>
</dbReference>
<name>A0A0S1SJ67_9BACT</name>
<feature type="domain" description="RNA polymerase sigma factor 70 region 4 type 2" evidence="7">
    <location>
        <begin position="109"/>
        <end position="158"/>
    </location>
</feature>
<dbReference type="Proteomes" id="UP000069135">
    <property type="component" value="Chromosome"/>
</dbReference>
<accession>A0A0S1SJ67</accession>
<evidence type="ECO:0000259" key="7">
    <source>
        <dbReference type="Pfam" id="PF08281"/>
    </source>
</evidence>
<dbReference type="SUPFAM" id="SSF88659">
    <property type="entry name" value="Sigma3 and sigma4 domains of RNA polymerase sigma factors"/>
    <property type="match status" value="1"/>
</dbReference>
<proteinExistence type="inferred from homology"/>
<dbReference type="PANTHER" id="PTHR43133">
    <property type="entry name" value="RNA POLYMERASE ECF-TYPE SIGMA FACTO"/>
    <property type="match status" value="1"/>
</dbReference>
<dbReference type="InterPro" id="IPR013325">
    <property type="entry name" value="RNA_pol_sigma_r2"/>
</dbReference>
<protein>
    <submittedName>
        <fullName evidence="8">RNA polymerase sigma-70 factor, ECF subfamily</fullName>
    </submittedName>
</protein>
<organism evidence="8 9">
    <name type="scientific">Candidatus Peribacter riflensis</name>
    <dbReference type="NCBI Taxonomy" id="1735162"/>
    <lineage>
        <taxon>Bacteria</taxon>
        <taxon>Candidatus Peregrinibacteriota</taxon>
        <taxon>Candidatus Peribacteria</taxon>
        <taxon>Candidatus Peribacterales</taxon>
        <taxon>Candidatus Peribacteraceae</taxon>
        <taxon>Candidatus Peribacter</taxon>
    </lineage>
</organism>
<dbReference type="Pfam" id="PF04542">
    <property type="entry name" value="Sigma70_r2"/>
    <property type="match status" value="1"/>
</dbReference>
<reference evidence="8 9" key="2">
    <citation type="journal article" date="2016" name="PeerJ">
        <title>Analysis of five complete genome sequences for members of the class Peribacteria in the recently recognized Peregrinibacteria bacterial phylum.</title>
        <authorList>
            <person name="Anantharaman K."/>
            <person name="Brown C.T."/>
            <person name="Burstein D."/>
            <person name="Castelle C.J."/>
            <person name="Probst A.J."/>
            <person name="Thomas B.C."/>
            <person name="Williams K.H."/>
            <person name="Banfield J.F."/>
        </authorList>
    </citation>
    <scope>NUCLEOTIDE SEQUENCE [LARGE SCALE GENOMIC DNA]</scope>
    <source>
        <strain evidence="8">RIFOXYD1_FULL_PER-ii_59_16</strain>
    </source>
</reference>
<keyword evidence="4" id="KW-0238">DNA-binding</keyword>
<dbReference type="Gene3D" id="1.10.10.10">
    <property type="entry name" value="Winged helix-like DNA-binding domain superfamily/Winged helix DNA-binding domain"/>
    <property type="match status" value="1"/>
</dbReference>
<dbReference type="Gene3D" id="1.10.1740.10">
    <property type="match status" value="1"/>
</dbReference>
<accession>A0A0S1SRP4</accession>
<accession>A0A0S1SLX3</accession>
<dbReference type="PANTHER" id="PTHR43133:SF8">
    <property type="entry name" value="RNA POLYMERASE SIGMA FACTOR HI_1459-RELATED"/>
    <property type="match status" value="1"/>
</dbReference>
<dbReference type="InterPro" id="IPR007627">
    <property type="entry name" value="RNA_pol_sigma70_r2"/>
</dbReference>
<dbReference type="InterPro" id="IPR013249">
    <property type="entry name" value="RNA_pol_sigma70_r4_t2"/>
</dbReference>
<dbReference type="GO" id="GO:0006352">
    <property type="term" value="P:DNA-templated transcription initiation"/>
    <property type="evidence" value="ECO:0007669"/>
    <property type="project" value="InterPro"/>
</dbReference>
<dbReference type="EMBL" id="CP013065">
    <property type="protein sequence ID" value="ALM13697.1"/>
    <property type="molecule type" value="Genomic_DNA"/>
</dbReference>
<dbReference type="GO" id="GO:0016987">
    <property type="term" value="F:sigma factor activity"/>
    <property type="evidence" value="ECO:0007669"/>
    <property type="project" value="UniProtKB-KW"/>
</dbReference>
<evidence type="ECO:0000256" key="5">
    <source>
        <dbReference type="ARBA" id="ARBA00023163"/>
    </source>
</evidence>
<dbReference type="InterPro" id="IPR013324">
    <property type="entry name" value="RNA_pol_sigma_r3/r4-like"/>
</dbReference>
<dbReference type="STRING" id="1735162.PeribacterB2_1035"/>
<keyword evidence="3" id="KW-0731">Sigma factor</keyword>
<evidence type="ECO:0000313" key="8">
    <source>
        <dbReference type="EMBL" id="ALM13697.1"/>
    </source>
</evidence>
<feature type="domain" description="RNA polymerase sigma-70 region 2" evidence="6">
    <location>
        <begin position="10"/>
        <end position="77"/>
    </location>
</feature>
<dbReference type="AlphaFoldDB" id="A0A0S1SJ67"/>
<evidence type="ECO:0000313" key="9">
    <source>
        <dbReference type="Proteomes" id="UP000069135"/>
    </source>
</evidence>
<comment type="similarity">
    <text evidence="1">Belongs to the sigma-70 factor family. ECF subfamily.</text>
</comment>